<sequence>MSKTNPLFEFTRFYKGPGTEPINRVNNAQLLWEYERKWVENEEDRAENHPRVLEYRQDVLPLYNEEDGIPLSLKALLYNRYTHWCGGYALEDDVRDFKDFLYRDYLRTS</sequence>
<dbReference type="AlphaFoldDB" id="A0A7M2Y6Z5"/>
<dbReference type="KEGG" id="kfa:Q73A0000_01935"/>
<reference evidence="1 2" key="1">
    <citation type="submission" date="2019-05" db="EMBL/GenBank/DDBJ databases">
        <title>Chryseobacterium sp. isolated from King George Island, maritime Antarctica.</title>
        <authorList>
            <person name="Peng X."/>
        </authorList>
    </citation>
    <scope>NUCLEOTIDE SEQUENCE [LARGE SCALE GENOMIC DNA]</scope>
    <source>
        <strain evidence="1 2">7-3A</strain>
    </source>
</reference>
<evidence type="ECO:0000313" key="1">
    <source>
        <dbReference type="EMBL" id="QOW09202.1"/>
    </source>
</evidence>
<dbReference type="EMBL" id="CP040442">
    <property type="protein sequence ID" value="QOW09202.1"/>
    <property type="molecule type" value="Genomic_DNA"/>
</dbReference>
<evidence type="ECO:0000313" key="2">
    <source>
        <dbReference type="Proteomes" id="UP000594195"/>
    </source>
</evidence>
<keyword evidence="2" id="KW-1185">Reference proteome</keyword>
<proteinExistence type="predicted"/>
<accession>A0A7M2Y6Z5</accession>
<dbReference type="RefSeq" id="WP_193812414.1">
    <property type="nucleotide sequence ID" value="NZ_CP040442.1"/>
</dbReference>
<gene>
    <name evidence="1" type="ORF">Q73A0000_01935</name>
</gene>
<protein>
    <submittedName>
        <fullName evidence="1">Uncharacterized protein</fullName>
    </submittedName>
</protein>
<dbReference type="Proteomes" id="UP000594195">
    <property type="component" value="Chromosome"/>
</dbReference>
<name>A0A7M2Y6Z5_9FLAO</name>
<organism evidence="1 2">
    <name type="scientific">Kaistella flava</name>
    <name type="common">ex Peng et al. 2021</name>
    <dbReference type="NCBI Taxonomy" id="2038776"/>
    <lineage>
        <taxon>Bacteria</taxon>
        <taxon>Pseudomonadati</taxon>
        <taxon>Bacteroidota</taxon>
        <taxon>Flavobacteriia</taxon>
        <taxon>Flavobacteriales</taxon>
        <taxon>Weeksellaceae</taxon>
        <taxon>Chryseobacterium group</taxon>
        <taxon>Kaistella</taxon>
    </lineage>
</organism>